<dbReference type="AlphaFoldDB" id="A0ABD7HFP8"/>
<gene>
    <name evidence="2" type="ORF">D2E76_27970</name>
</gene>
<proteinExistence type="predicted"/>
<evidence type="ECO:0000313" key="2">
    <source>
        <dbReference type="EMBL" id="RIT26344.1"/>
    </source>
</evidence>
<name>A0ABD7HFP8_9MYCO</name>
<dbReference type="RefSeq" id="WP_100451995.1">
    <property type="nucleotide sequence ID" value="NZ_QXAR01000001.1"/>
</dbReference>
<evidence type="ECO:0000313" key="3">
    <source>
        <dbReference type="Proteomes" id="UP000284557"/>
    </source>
</evidence>
<dbReference type="EMBL" id="QXBN01000061">
    <property type="protein sequence ID" value="RIT26344.1"/>
    <property type="molecule type" value="Genomic_DNA"/>
</dbReference>
<sequence length="132" mass="14759">MTVTAASQRALDAHTRKRSEQVDRRIEQAIKRLRRRGGAITISALAREAGISRSVIHRRRELREQISALQPLDAVPDEPPPQPVDIESSIIAALRTRLKAKEAQLAGLRAQLRERDTIIATLHGELTRRPAP</sequence>
<accession>A0ABD7HFP8</accession>
<organism evidence="2 3">
    <name type="scientific">Mycobacteroides abscessus</name>
    <dbReference type="NCBI Taxonomy" id="36809"/>
    <lineage>
        <taxon>Bacteria</taxon>
        <taxon>Bacillati</taxon>
        <taxon>Actinomycetota</taxon>
        <taxon>Actinomycetes</taxon>
        <taxon>Mycobacteriales</taxon>
        <taxon>Mycobacteriaceae</taxon>
        <taxon>Mycobacteroides</taxon>
    </lineage>
</organism>
<dbReference type="Pfam" id="PF19776">
    <property type="entry name" value="DUF6262"/>
    <property type="match status" value="1"/>
</dbReference>
<feature type="compositionally biased region" description="Basic and acidic residues" evidence="1">
    <location>
        <begin position="11"/>
        <end position="23"/>
    </location>
</feature>
<feature type="region of interest" description="Disordered" evidence="1">
    <location>
        <begin position="1"/>
        <end position="23"/>
    </location>
</feature>
<dbReference type="InterPro" id="IPR046229">
    <property type="entry name" value="TnpC-like"/>
</dbReference>
<reference evidence="2 3" key="1">
    <citation type="submission" date="2018-08" db="EMBL/GenBank/DDBJ databases">
        <title>Linezolid Resistance in Mycobacterium abscessus: MIC Distribution and Comprehensive Investigation of Resistance Mechanisms.</title>
        <authorList>
            <person name="Ye M."/>
            <person name="Xu L."/>
            <person name="Zou Y."/>
            <person name="Li B."/>
            <person name="Guo Q."/>
            <person name="Zhang Y."/>
            <person name="Zhan M."/>
            <person name="Xu B."/>
            <person name="Yu F."/>
            <person name="Zhang Z."/>
            <person name="Chu H."/>
        </authorList>
    </citation>
    <scope>NUCLEOTIDE SEQUENCE [LARGE SCALE GENOMIC DNA]</scope>
    <source>
        <strain evidence="2 3">G143</strain>
    </source>
</reference>
<comment type="caution">
    <text evidence="2">The sequence shown here is derived from an EMBL/GenBank/DDBJ whole genome shotgun (WGS) entry which is preliminary data.</text>
</comment>
<evidence type="ECO:0000256" key="1">
    <source>
        <dbReference type="SAM" id="MobiDB-lite"/>
    </source>
</evidence>
<dbReference type="Proteomes" id="UP000284557">
    <property type="component" value="Unassembled WGS sequence"/>
</dbReference>
<protein>
    <submittedName>
        <fullName evidence="2">Transposase</fullName>
    </submittedName>
</protein>